<dbReference type="RefSeq" id="WP_252771332.1">
    <property type="nucleotide sequence ID" value="NZ_JAMXMC010000011.1"/>
</dbReference>
<comment type="caution">
    <text evidence="2">The sequence shown here is derived from an EMBL/GenBank/DDBJ whole genome shotgun (WGS) entry which is preliminary data.</text>
</comment>
<dbReference type="Proteomes" id="UP001204851">
    <property type="component" value="Unassembled WGS sequence"/>
</dbReference>
<proteinExistence type="predicted"/>
<evidence type="ECO:0000313" key="2">
    <source>
        <dbReference type="EMBL" id="MCO5978628.1"/>
    </source>
</evidence>
<evidence type="ECO:0000313" key="3">
    <source>
        <dbReference type="Proteomes" id="UP001204851"/>
    </source>
</evidence>
<feature type="signal peptide" evidence="1">
    <location>
        <begin position="1"/>
        <end position="28"/>
    </location>
</feature>
<evidence type="ECO:0000256" key="1">
    <source>
        <dbReference type="SAM" id="SignalP"/>
    </source>
</evidence>
<keyword evidence="3" id="KW-1185">Reference proteome</keyword>
<organism evidence="2 3">
    <name type="scientific">Ideonella oryzae</name>
    <dbReference type="NCBI Taxonomy" id="2937441"/>
    <lineage>
        <taxon>Bacteria</taxon>
        <taxon>Pseudomonadati</taxon>
        <taxon>Pseudomonadota</taxon>
        <taxon>Betaproteobacteria</taxon>
        <taxon>Burkholderiales</taxon>
        <taxon>Sphaerotilaceae</taxon>
        <taxon>Ideonella</taxon>
    </lineage>
</organism>
<protein>
    <recommendedName>
        <fullName evidence="4">Acyloxyacyl hydrolase</fullName>
    </recommendedName>
</protein>
<reference evidence="2 3" key="1">
    <citation type="submission" date="2022-06" db="EMBL/GenBank/DDBJ databases">
        <title>Ideonella sp. NS12-5 Genome sequencing and assembly.</title>
        <authorList>
            <person name="Jung Y."/>
        </authorList>
    </citation>
    <scope>NUCLEOTIDE SEQUENCE [LARGE SCALE GENOMIC DNA]</scope>
    <source>
        <strain evidence="2 3">NS12-5</strain>
    </source>
</reference>
<accession>A0ABT1BR91</accession>
<gene>
    <name evidence="2" type="ORF">M0L44_18180</name>
</gene>
<evidence type="ECO:0008006" key="4">
    <source>
        <dbReference type="Google" id="ProtNLM"/>
    </source>
</evidence>
<dbReference type="EMBL" id="JAMXMC010000011">
    <property type="protein sequence ID" value="MCO5978628.1"/>
    <property type="molecule type" value="Genomic_DNA"/>
</dbReference>
<keyword evidence="1" id="KW-0732">Signal</keyword>
<name>A0ABT1BR91_9BURK</name>
<sequence>MIVFKAVRPLAAIVGLAAAGAWAPAALAQSEAPQSPSTLSPAQAPVWSVGLFGGKLYKDNLLDLIPHAFSGDLRDQNSYISGLVVRRSLDNPGWVNAWGEWGGMPVFTGLEFGAFHHNGLLHSDELVAGWRLGATGVQWQGLKIDVAGSFGLSHALNNPPYDNPNHTDEKNYATLFYMAPEIALRHDALPGWALALRIHHRSGIYGLVAPSHVGSNHVGLLLTRDF</sequence>
<feature type="chain" id="PRO_5047371480" description="Acyloxyacyl hydrolase" evidence="1">
    <location>
        <begin position="29"/>
        <end position="226"/>
    </location>
</feature>